<dbReference type="AlphaFoldDB" id="A0A383B5W1"/>
<evidence type="ECO:0000259" key="1">
    <source>
        <dbReference type="PROSITE" id="PS51371"/>
    </source>
</evidence>
<accession>A0A383B5W1</accession>
<dbReference type="InterPro" id="IPR000644">
    <property type="entry name" value="CBS_dom"/>
</dbReference>
<dbReference type="Pfam" id="PF00483">
    <property type="entry name" value="NTP_transferase"/>
    <property type="match status" value="1"/>
</dbReference>
<feature type="non-terminal residue" evidence="2">
    <location>
        <position position="247"/>
    </location>
</feature>
<dbReference type="CDD" id="cd06426">
    <property type="entry name" value="NTP_transferase_like_2"/>
    <property type="match status" value="1"/>
</dbReference>
<dbReference type="PROSITE" id="PS51371">
    <property type="entry name" value="CBS"/>
    <property type="match status" value="1"/>
</dbReference>
<reference evidence="2" key="1">
    <citation type="submission" date="2018-05" db="EMBL/GenBank/DDBJ databases">
        <authorList>
            <person name="Lanie J.A."/>
            <person name="Ng W.-L."/>
            <person name="Kazmierczak K.M."/>
            <person name="Andrzejewski T.M."/>
            <person name="Davidsen T.M."/>
            <person name="Wayne K.J."/>
            <person name="Tettelin H."/>
            <person name="Glass J.I."/>
            <person name="Rusch D."/>
            <person name="Podicherti R."/>
            <person name="Tsui H.-C.T."/>
            <person name="Winkler M.E."/>
        </authorList>
    </citation>
    <scope>NUCLEOTIDE SEQUENCE</scope>
</reference>
<feature type="non-terminal residue" evidence="2">
    <location>
        <position position="1"/>
    </location>
</feature>
<dbReference type="InterPro" id="IPR029044">
    <property type="entry name" value="Nucleotide-diphossugar_trans"/>
</dbReference>
<dbReference type="InterPro" id="IPR005835">
    <property type="entry name" value="NTP_transferase_dom"/>
</dbReference>
<feature type="domain" description="CBS" evidence="1">
    <location>
        <begin position="1"/>
        <end position="54"/>
    </location>
</feature>
<dbReference type="InterPro" id="IPR050486">
    <property type="entry name" value="Mannose-1P_guanyltransferase"/>
</dbReference>
<gene>
    <name evidence="2" type="ORF">METZ01_LOCUS468044</name>
</gene>
<protein>
    <recommendedName>
        <fullName evidence="1">CBS domain-containing protein</fullName>
    </recommendedName>
</protein>
<dbReference type="Gene3D" id="3.90.550.10">
    <property type="entry name" value="Spore Coat Polysaccharide Biosynthesis Protein SpsA, Chain A"/>
    <property type="match status" value="1"/>
</dbReference>
<organism evidence="2">
    <name type="scientific">marine metagenome</name>
    <dbReference type="NCBI Taxonomy" id="408172"/>
    <lineage>
        <taxon>unclassified sequences</taxon>
        <taxon>metagenomes</taxon>
        <taxon>ecological metagenomes</taxon>
    </lineage>
</organism>
<dbReference type="EMBL" id="UINC01197613">
    <property type="protein sequence ID" value="SVE15190.1"/>
    <property type="molecule type" value="Genomic_DNA"/>
</dbReference>
<dbReference type="SUPFAM" id="SSF53448">
    <property type="entry name" value="Nucleotide-diphospho-sugar transferases"/>
    <property type="match status" value="1"/>
</dbReference>
<dbReference type="PANTHER" id="PTHR22572">
    <property type="entry name" value="SUGAR-1-PHOSPHATE GUANYL TRANSFERASE"/>
    <property type="match status" value="1"/>
</dbReference>
<sequence length="247" mass="28011">HPITARTTDSKYYALSLMKDFSILHVPIVDDDGVICGLETLQHLTEKPSYDNPVFLMAGGFGIRLHPLTENTPKPLLKVGNRPILETIIDQFIDHGFHDFYISTHFKSEQIRDYFKNGDQQGQGVNIHYIHEEVPLGTAGSLGLLPDNLLDIPIIMMNGDLLTGVNFEHLLDFHNNNNSEATMCVREYDFQVPYGVVDIDGCNIREIKEKPILKFFVNAGIYVLNKNLINKVDGKSYLDMTDFLEKE</sequence>
<evidence type="ECO:0000313" key="2">
    <source>
        <dbReference type="EMBL" id="SVE15190.1"/>
    </source>
</evidence>
<proteinExistence type="predicted"/>
<name>A0A383B5W1_9ZZZZ</name>